<comment type="caution">
    <text evidence="1">The sequence shown here is derived from an EMBL/GenBank/DDBJ whole genome shotgun (WGS) entry which is preliminary data.</text>
</comment>
<dbReference type="RefSeq" id="WP_010802761.1">
    <property type="nucleotide sequence ID" value="NZ_CAJSYT010000029.1"/>
</dbReference>
<dbReference type="InterPro" id="IPR025049">
    <property type="entry name" value="Mfa-like_1"/>
</dbReference>
<dbReference type="EMBL" id="WKLP01000075">
    <property type="protein sequence ID" value="MRY14839.1"/>
    <property type="molecule type" value="Genomic_DNA"/>
</dbReference>
<gene>
    <name evidence="1" type="ORF">GKE01_25825</name>
</gene>
<dbReference type="Pfam" id="PF13149">
    <property type="entry name" value="Mfa_like_1"/>
    <property type="match status" value="1"/>
</dbReference>
<name>A0A6G1ZLN1_9BACT</name>
<dbReference type="CDD" id="cd13121">
    <property type="entry name" value="BF2867_like_C"/>
    <property type="match status" value="1"/>
</dbReference>
<dbReference type="PROSITE" id="PS51257">
    <property type="entry name" value="PROKAR_LIPOPROTEIN"/>
    <property type="match status" value="1"/>
</dbReference>
<evidence type="ECO:0000313" key="1">
    <source>
        <dbReference type="EMBL" id="MRY14839.1"/>
    </source>
</evidence>
<dbReference type="Gene3D" id="2.60.40.2620">
    <property type="entry name" value="Fimbrillin-like"/>
    <property type="match status" value="1"/>
</dbReference>
<organism evidence="1">
    <name type="scientific">Parabacteroides goldsteinii</name>
    <dbReference type="NCBI Taxonomy" id="328812"/>
    <lineage>
        <taxon>Bacteria</taxon>
        <taxon>Pseudomonadati</taxon>
        <taxon>Bacteroidota</taxon>
        <taxon>Bacteroidia</taxon>
        <taxon>Bacteroidales</taxon>
        <taxon>Tannerellaceae</taxon>
        <taxon>Parabacteroides</taxon>
    </lineage>
</organism>
<dbReference type="CDD" id="cd13120">
    <property type="entry name" value="BF2867_like_N"/>
    <property type="match status" value="1"/>
</dbReference>
<sequence length="341" mass="36339">MKNLILLTAIAFAAVSCSEDDGLQNSKPEANAILFGTTVQIETKAVVKGTKIPDGEKVGLYALEAESSASPAWKASANLMDNIEAVANSSGGLDYSPLLNYTVDKVYNFYAYYPHTAVSQAGGDGVVAPTTTAAPKLKVTLEKTPSAQADYMYAAPIENYKRTSDEAGVIQKLVFKHALTQIRFKFKNTEESDAIVIKSIKVKDNDKGTMSITDGEWSSLSATSSDGNTFTFFQPTTPQTVAAGTTFDIPEQLMLFPKTGEDMVGNSTLKFELALDASGTEKKVEITPTVPATGLTAGTSYLYTLLYSSTAKDFISLSTEVVDWVDAIGGDLPVVPDKPGA</sequence>
<dbReference type="AlphaFoldDB" id="A0A6G1ZLN1"/>
<protein>
    <recommendedName>
        <fullName evidence="2">Fimbrillin family protein</fullName>
    </recommendedName>
</protein>
<proteinExistence type="predicted"/>
<dbReference type="InterPro" id="IPR042278">
    <property type="entry name" value="Mfa-like_1_N"/>
</dbReference>
<reference evidence="1" key="1">
    <citation type="journal article" date="2019" name="Nat. Med.">
        <title>A library of human gut bacterial isolates paired with longitudinal multiomics data enables mechanistic microbiome research.</title>
        <authorList>
            <person name="Poyet M."/>
            <person name="Groussin M."/>
            <person name="Gibbons S.M."/>
            <person name="Avila-Pacheco J."/>
            <person name="Jiang X."/>
            <person name="Kearney S.M."/>
            <person name="Perrotta A.R."/>
            <person name="Berdy B."/>
            <person name="Zhao S."/>
            <person name="Lieberman T.D."/>
            <person name="Swanson P.K."/>
            <person name="Smith M."/>
            <person name="Roesemann S."/>
            <person name="Alexander J.E."/>
            <person name="Rich S.A."/>
            <person name="Livny J."/>
            <person name="Vlamakis H."/>
            <person name="Clish C."/>
            <person name="Bullock K."/>
            <person name="Deik A."/>
            <person name="Scott J."/>
            <person name="Pierce K.A."/>
            <person name="Xavier R.J."/>
            <person name="Alm E.J."/>
        </authorList>
    </citation>
    <scope>NUCLEOTIDE SEQUENCE</scope>
    <source>
        <strain evidence="1">BIOML-A4</strain>
    </source>
</reference>
<evidence type="ECO:0008006" key="2">
    <source>
        <dbReference type="Google" id="ProtNLM"/>
    </source>
</evidence>
<accession>A0A6G1ZLN1</accession>